<accession>A0A7C9FPD1</accession>
<evidence type="ECO:0000313" key="7">
    <source>
        <dbReference type="Proteomes" id="UP000479293"/>
    </source>
</evidence>
<dbReference type="Pfam" id="PF11974">
    <property type="entry name" value="bMG3"/>
    <property type="match status" value="1"/>
</dbReference>
<comment type="similarity">
    <text evidence="1">Belongs to the protease inhibitor I39 (alpha-2-macroglobulin) family. Bacterial alpha-2-macroglobulin subfamily.</text>
</comment>
<feature type="chain" id="PRO_5028932223" evidence="3">
    <location>
        <begin position="20"/>
        <end position="1806"/>
    </location>
</feature>
<dbReference type="Pfam" id="PF17973">
    <property type="entry name" value="bMG10"/>
    <property type="match status" value="1"/>
</dbReference>
<name>A0A7C9FPD1_9BACT</name>
<dbReference type="InterPro" id="IPR011626">
    <property type="entry name" value="Alpha-macroglobulin_TED"/>
</dbReference>
<evidence type="ECO:0000256" key="1">
    <source>
        <dbReference type="ARBA" id="ARBA00010556"/>
    </source>
</evidence>
<dbReference type="Gene3D" id="2.60.40.1930">
    <property type="match status" value="1"/>
</dbReference>
<dbReference type="InterPro" id="IPR047565">
    <property type="entry name" value="Alpha-macroglob_thiol-ester_cl"/>
</dbReference>
<protein>
    <submittedName>
        <fullName evidence="6">Alpha-2-macroglobulin family protein</fullName>
    </submittedName>
</protein>
<dbReference type="RefSeq" id="WP_152760646.1">
    <property type="nucleotide sequence ID" value="NZ_WHLY01000002.1"/>
</dbReference>
<dbReference type="SMART" id="SM01359">
    <property type="entry name" value="A2M_N_2"/>
    <property type="match status" value="1"/>
</dbReference>
<dbReference type="SMART" id="SM01360">
    <property type="entry name" value="A2M"/>
    <property type="match status" value="1"/>
</dbReference>
<dbReference type="EMBL" id="WHLY01000002">
    <property type="protein sequence ID" value="MPR34431.1"/>
    <property type="molecule type" value="Genomic_DNA"/>
</dbReference>
<dbReference type="CDD" id="cd02891">
    <property type="entry name" value="A2M_like"/>
    <property type="match status" value="1"/>
</dbReference>
<dbReference type="Pfam" id="PF07703">
    <property type="entry name" value="A2M_BRD"/>
    <property type="match status" value="1"/>
</dbReference>
<dbReference type="PANTHER" id="PTHR40094">
    <property type="entry name" value="ALPHA-2-MACROGLOBULIN HOMOLOG"/>
    <property type="match status" value="1"/>
</dbReference>
<feature type="domain" description="Alpha-2-macroglobulin bait region" evidence="4">
    <location>
        <begin position="930"/>
        <end position="1068"/>
    </location>
</feature>
<dbReference type="SUPFAM" id="SSF48239">
    <property type="entry name" value="Terpenoid cyclases/Protein prenyltransferases"/>
    <property type="match status" value="1"/>
</dbReference>
<dbReference type="Gene3D" id="2.60.40.3710">
    <property type="match status" value="1"/>
</dbReference>
<proteinExistence type="inferred from homology"/>
<dbReference type="Pfam" id="PF00207">
    <property type="entry name" value="A2M"/>
    <property type="match status" value="1"/>
</dbReference>
<dbReference type="SMART" id="SM01419">
    <property type="entry name" value="Thiol-ester_cl"/>
    <property type="match status" value="1"/>
</dbReference>
<dbReference type="Pfam" id="PF07678">
    <property type="entry name" value="TED_complement"/>
    <property type="match status" value="1"/>
</dbReference>
<evidence type="ECO:0000313" key="6">
    <source>
        <dbReference type="EMBL" id="MPR34431.1"/>
    </source>
</evidence>
<dbReference type="PANTHER" id="PTHR40094:SF1">
    <property type="entry name" value="UBIQUITIN DOMAIN-CONTAINING PROTEIN"/>
    <property type="match status" value="1"/>
</dbReference>
<feature type="domain" description="Alpha-2-macroglobulin" evidence="5">
    <location>
        <begin position="1132"/>
        <end position="1220"/>
    </location>
</feature>
<organism evidence="6 7">
    <name type="scientific">Salmonirosea aquatica</name>
    <dbReference type="NCBI Taxonomy" id="2654236"/>
    <lineage>
        <taxon>Bacteria</taxon>
        <taxon>Pseudomonadati</taxon>
        <taxon>Bacteroidota</taxon>
        <taxon>Cytophagia</taxon>
        <taxon>Cytophagales</taxon>
        <taxon>Spirosomataceae</taxon>
        <taxon>Salmonirosea</taxon>
    </lineage>
</organism>
<evidence type="ECO:0000256" key="3">
    <source>
        <dbReference type="SAM" id="SignalP"/>
    </source>
</evidence>
<reference evidence="6 7" key="1">
    <citation type="submission" date="2019-10" db="EMBL/GenBank/DDBJ databases">
        <title>Draft Genome Sequence of Cytophagaceae sp. SJW1-29.</title>
        <authorList>
            <person name="Choi A."/>
        </authorList>
    </citation>
    <scope>NUCLEOTIDE SEQUENCE [LARGE SCALE GENOMIC DNA]</scope>
    <source>
        <strain evidence="6 7">SJW1-29</strain>
    </source>
</reference>
<comment type="caution">
    <text evidence="6">The sequence shown here is derived from an EMBL/GenBank/DDBJ whole genome shotgun (WGS) entry which is preliminary data.</text>
</comment>
<keyword evidence="7" id="KW-1185">Reference proteome</keyword>
<dbReference type="Proteomes" id="UP000479293">
    <property type="component" value="Unassembled WGS sequence"/>
</dbReference>
<evidence type="ECO:0000259" key="4">
    <source>
        <dbReference type="SMART" id="SM01359"/>
    </source>
</evidence>
<dbReference type="Pfam" id="PF01835">
    <property type="entry name" value="MG2"/>
    <property type="match status" value="1"/>
</dbReference>
<dbReference type="InterPro" id="IPR011625">
    <property type="entry name" value="A2M_N_BRD"/>
</dbReference>
<dbReference type="InterPro" id="IPR002890">
    <property type="entry name" value="MG2"/>
</dbReference>
<dbReference type="InterPro" id="IPR041462">
    <property type="entry name" value="Bact_A2M_MG6"/>
</dbReference>
<dbReference type="GO" id="GO:0005615">
    <property type="term" value="C:extracellular space"/>
    <property type="evidence" value="ECO:0007669"/>
    <property type="project" value="InterPro"/>
</dbReference>
<evidence type="ECO:0000259" key="5">
    <source>
        <dbReference type="SMART" id="SM01360"/>
    </source>
</evidence>
<dbReference type="InterPro" id="IPR021868">
    <property type="entry name" value="Alpha_2_Macroglob_MG3"/>
</dbReference>
<dbReference type="Pfam" id="PF17972">
    <property type="entry name" value="bMG5"/>
    <property type="match status" value="1"/>
</dbReference>
<dbReference type="InterPro" id="IPR008930">
    <property type="entry name" value="Terpenoid_cyclase/PrenylTrfase"/>
</dbReference>
<dbReference type="Gene3D" id="1.50.10.20">
    <property type="match status" value="1"/>
</dbReference>
<dbReference type="GO" id="GO:0004866">
    <property type="term" value="F:endopeptidase inhibitor activity"/>
    <property type="evidence" value="ECO:0007669"/>
    <property type="project" value="InterPro"/>
</dbReference>
<feature type="signal peptide" evidence="3">
    <location>
        <begin position="1"/>
        <end position="19"/>
    </location>
</feature>
<dbReference type="InterPro" id="IPR041203">
    <property type="entry name" value="Bact_A2M_MG5"/>
</dbReference>
<gene>
    <name evidence="6" type="ORF">GBK04_13970</name>
</gene>
<dbReference type="PROSITE" id="PS51257">
    <property type="entry name" value="PROKAR_LIPOPROTEIN"/>
    <property type="match status" value="1"/>
</dbReference>
<keyword evidence="2 3" id="KW-0732">Signal</keyword>
<sequence>MPKPLASALSLLFLLTVAACSSFNEVHLVGKNFTDEVQLSQNLVFTFNKDLVQESRLGIWDSTQYVRFSPAVRGKFKWTAPNELVFSPVAALAPATNYKAELTDELLTHVEKDKKYDVDDEDVDFHTPYLQLMDLQSWWTRSTESSRPEARLRLTFNYPVEPQAVAERLKLSLRDKSTTFRVLPSSDGRNVTVALTQTGTADDNPIPMTVQIDKGLKIRDNDYTTPEPLERAVSLPSPLHLEVADVQTGFENNQAFVRVVTTQELTPESINTGYGLDPALATKTEATENGFTLRGDFNETDTYVLKLTTNLKGTLGPSLEEEVSRDLFFGKMPAGISFTHKKAVYLTPKGARNIGVQIVNVPKVQVKIAKVYENNILSYVRNNRYENYDYVGDEWAQTGTYNYSDDDQNFYSDVVVNKIVDTENLPHQKGISALNVALPDDNGRKGVYLVSVHSKEEAYLGSTKLVAISDIGLVAKEGQDEVWVFANSIKTTEPLKGVEITLVSSNNQSVYTLETDGDGVAHFEKLSEKAPGFKMAMITARTKEDFNYLLFEDTRVETSRYEVEGHRDNPAGLMAFIYGERDMYRPGETLHFNTVLRTQRWETPNEIPLKIKLVTPNGREYRTWRKTTNAQGAVETEVTVEASALTGTYQLEVYNANDLLLASQPVSVEEFMPDRIKVTLSGAKPQYKAGETVALTATAVNLFGPPAAGRNYEMAIQWSRKAFSAPDFPAFSFDIPAETTFEREQRQGVTDAQGQATERIPIPAQYKDIGLLEGKVYVTVFDENGRPVNRLQRFDVLTQNTLFGIRLPSYYVSTNAPIPVEIIGVNSQGTLQKNVAAQVEVVRIEYQTVVEKQNEQLRYTSRKREKMVYSNTLNLGNGKGTFRYVPTVSGEYEVRVRRPGAEHYAATNFYAYGYGSTEYSSFEVSTEGRVLMETDKEKYQVGDKAKILFKTPFDGRLLVTIERNHLLEHHVLNTEKKAAELTLALKEEHLPNVYITATLIRPLDASDLPLTVAHGFAPITVAAPDRTLPVTITAATQSRSKKKQQIRVKTAANAQVTVSVVDEGILQIKNFRTPDIHGYFYQKRALEVVSHDLYAFLFPELTFSTTSSVGGDGYDLERRINPLSNGRTELVTFWSGILTTNGSGEANFDIAIPQFSGDLRVMAVAYKDDAFGSASANMKVADPVVISTGAPRFLSPNDELLLPVNVSNTEKKAATMTISLQTSGPLAAGDKSVQRLTIPAGQEARALFSVKAGSGIGQGKITVKVGAFGETFVQETNLTVRPASPLLKTSQSGVIAAGQTGTVDLNHSYLPGTARAQVTFSRSPLVQGGGKALSTLLGYPYGCLEQTLSKAFPQIYFADLTKAMAAPVYLVRNGESDFNPATNVQQAIRKTETQQLYNGGLAMWPGASREDWWVTAYAVHFLEEAHRAGFEVNGATMSRAIEYLTAKTGTTATEEVPVATEDGSTIKAVKAQRESLYSLYVLSLVGQPNRPAMNYYKQNPNLLTPDARYLLAGAFQLIGDSRSFAALLPARYENDNAPDTFGGSYASPLRNLGLVLNTLLETAPDNNQIIPLARQLSQAVVSASYLNTQEAGFAVLALGKLAQRTSGSTVTATVASKGKQLATFDGKELSLAKDILNQKLTVKTQGKGDLYWFSQTEGQSATGTYVEEDNGLRVRRQYLTRNGSSAGSIKQNDLIVVKVSVASTSGLPIENVVVTDLLPAAFEIENPRLTEPRDMPWIKNAATPDYFDIRDDRIHFFTTATAREQTFYYQVRVISKGTFTVGPVGADAMYQGEYRSYSGGGKVTVQ</sequence>
<dbReference type="Pfam" id="PF17962">
    <property type="entry name" value="bMG6"/>
    <property type="match status" value="1"/>
</dbReference>
<dbReference type="InterPro" id="IPR041246">
    <property type="entry name" value="Bact_MG10"/>
</dbReference>
<dbReference type="InterPro" id="IPR001599">
    <property type="entry name" value="Macroglobln_a2"/>
</dbReference>
<evidence type="ECO:0000256" key="2">
    <source>
        <dbReference type="ARBA" id="ARBA00022729"/>
    </source>
</evidence>
<dbReference type="InterPro" id="IPR051802">
    <property type="entry name" value="YfhM-like"/>
</dbReference>